<dbReference type="PRINTS" id="PR00455">
    <property type="entry name" value="HTHTETR"/>
</dbReference>
<accession>A0A0S4QKX7</accession>
<organism evidence="6 7">
    <name type="scientific">Parafrankia irregularis</name>
    <dbReference type="NCBI Taxonomy" id="795642"/>
    <lineage>
        <taxon>Bacteria</taxon>
        <taxon>Bacillati</taxon>
        <taxon>Actinomycetota</taxon>
        <taxon>Actinomycetes</taxon>
        <taxon>Frankiales</taxon>
        <taxon>Frankiaceae</taxon>
        <taxon>Parafrankia</taxon>
    </lineage>
</organism>
<evidence type="ECO:0000313" key="7">
    <source>
        <dbReference type="Proteomes" id="UP000198802"/>
    </source>
</evidence>
<proteinExistence type="predicted"/>
<dbReference type="PROSITE" id="PS50977">
    <property type="entry name" value="HTH_TETR_2"/>
    <property type="match status" value="1"/>
</dbReference>
<dbReference type="Gene3D" id="1.10.357.10">
    <property type="entry name" value="Tetracycline Repressor, domain 2"/>
    <property type="match status" value="1"/>
</dbReference>
<keyword evidence="3" id="KW-0804">Transcription</keyword>
<evidence type="ECO:0000259" key="5">
    <source>
        <dbReference type="PROSITE" id="PS50977"/>
    </source>
</evidence>
<dbReference type="EMBL" id="FAOZ01000007">
    <property type="protein sequence ID" value="CUU56208.1"/>
    <property type="molecule type" value="Genomic_DNA"/>
</dbReference>
<protein>
    <submittedName>
        <fullName evidence="6">DNA-binding transcriptional regulator, AcrR family</fullName>
    </submittedName>
</protein>
<dbReference type="GO" id="GO:0003700">
    <property type="term" value="F:DNA-binding transcription factor activity"/>
    <property type="evidence" value="ECO:0007669"/>
    <property type="project" value="TreeGrafter"/>
</dbReference>
<feature type="DNA-binding region" description="H-T-H motif" evidence="4">
    <location>
        <begin position="38"/>
        <end position="57"/>
    </location>
</feature>
<dbReference type="PANTHER" id="PTHR30055">
    <property type="entry name" value="HTH-TYPE TRANSCRIPTIONAL REGULATOR RUTR"/>
    <property type="match status" value="1"/>
</dbReference>
<dbReference type="Proteomes" id="UP000198802">
    <property type="component" value="Unassembled WGS sequence"/>
</dbReference>
<gene>
    <name evidence="6" type="ORF">Ga0074812_10792</name>
</gene>
<evidence type="ECO:0000256" key="1">
    <source>
        <dbReference type="ARBA" id="ARBA00023015"/>
    </source>
</evidence>
<feature type="domain" description="HTH tetR-type" evidence="5">
    <location>
        <begin position="15"/>
        <end position="75"/>
    </location>
</feature>
<keyword evidence="2 4" id="KW-0238">DNA-binding</keyword>
<keyword evidence="7" id="KW-1185">Reference proteome</keyword>
<dbReference type="Pfam" id="PF00440">
    <property type="entry name" value="TetR_N"/>
    <property type="match status" value="1"/>
</dbReference>
<evidence type="ECO:0000313" key="6">
    <source>
        <dbReference type="EMBL" id="CUU56208.1"/>
    </source>
</evidence>
<dbReference type="AlphaFoldDB" id="A0A0S4QKX7"/>
<dbReference type="InterPro" id="IPR009057">
    <property type="entry name" value="Homeodomain-like_sf"/>
</dbReference>
<dbReference type="InterPro" id="IPR050109">
    <property type="entry name" value="HTH-type_TetR-like_transc_reg"/>
</dbReference>
<sequence length="214" mass="23674">MSRRGWGGAPPNDDEEARARVLEAAVRCLERRGPQEMSLSDVATELGVTRQTIYRYFPSTAQLFAAVASAANERLMLGIRAAVAGITDPAEFVVESMAYVIERLPMEPHLTLFIDAGSPERFSRGTVNRAVLDRNIALYFGASAIDWASYGYDEQKLRELLELIHRLVHSMASIPADPPRRGDELRAYLRRWVGTTVPAHTDPLRPSGAPGRPS</sequence>
<dbReference type="SUPFAM" id="SSF46689">
    <property type="entry name" value="Homeodomain-like"/>
    <property type="match status" value="1"/>
</dbReference>
<keyword evidence="1" id="KW-0805">Transcription regulation</keyword>
<evidence type="ECO:0000256" key="4">
    <source>
        <dbReference type="PROSITE-ProRule" id="PRU00335"/>
    </source>
</evidence>
<dbReference type="PANTHER" id="PTHR30055:SF234">
    <property type="entry name" value="HTH-TYPE TRANSCRIPTIONAL REGULATOR BETI"/>
    <property type="match status" value="1"/>
</dbReference>
<evidence type="ECO:0000256" key="2">
    <source>
        <dbReference type="ARBA" id="ARBA00023125"/>
    </source>
</evidence>
<dbReference type="GO" id="GO:0000976">
    <property type="term" value="F:transcription cis-regulatory region binding"/>
    <property type="evidence" value="ECO:0007669"/>
    <property type="project" value="TreeGrafter"/>
</dbReference>
<reference evidence="7" key="1">
    <citation type="submission" date="2015-11" db="EMBL/GenBank/DDBJ databases">
        <authorList>
            <person name="Varghese N."/>
        </authorList>
    </citation>
    <scope>NUCLEOTIDE SEQUENCE [LARGE SCALE GENOMIC DNA]</scope>
    <source>
        <strain evidence="7">DSM 45899</strain>
    </source>
</reference>
<evidence type="ECO:0000256" key="3">
    <source>
        <dbReference type="ARBA" id="ARBA00023163"/>
    </source>
</evidence>
<name>A0A0S4QKX7_9ACTN</name>
<dbReference type="InterPro" id="IPR001647">
    <property type="entry name" value="HTH_TetR"/>
</dbReference>